<dbReference type="Gene3D" id="2.40.380.10">
    <property type="entry name" value="FomD-like"/>
    <property type="match status" value="1"/>
</dbReference>
<keyword evidence="1" id="KW-0378">Hydrolase</keyword>
<dbReference type="PANTHER" id="PTHR39159:SF1">
    <property type="entry name" value="UPF0374 PROTEIN YGAC"/>
    <property type="match status" value="1"/>
</dbReference>
<protein>
    <recommendedName>
        <fullName evidence="2">DUF402 domain-containing protein</fullName>
    </recommendedName>
</protein>
<evidence type="ECO:0000256" key="1">
    <source>
        <dbReference type="ARBA" id="ARBA00022801"/>
    </source>
</evidence>
<dbReference type="PANTHER" id="PTHR39159">
    <property type="match status" value="1"/>
</dbReference>
<name>A0A6J4UVN2_9BACT</name>
<dbReference type="Pfam" id="PF04167">
    <property type="entry name" value="DUF402"/>
    <property type="match status" value="1"/>
</dbReference>
<evidence type="ECO:0000259" key="2">
    <source>
        <dbReference type="Pfam" id="PF04167"/>
    </source>
</evidence>
<gene>
    <name evidence="3" type="ORF">AVDCRST_MAG70-1552</name>
</gene>
<reference evidence="3" key="1">
    <citation type="submission" date="2020-02" db="EMBL/GenBank/DDBJ databases">
        <authorList>
            <person name="Meier V. D."/>
        </authorList>
    </citation>
    <scope>NUCLEOTIDE SEQUENCE</scope>
    <source>
        <strain evidence="3">AVDCRST_MAG70</strain>
    </source>
</reference>
<dbReference type="InterPro" id="IPR007295">
    <property type="entry name" value="DUF402"/>
</dbReference>
<proteinExistence type="predicted"/>
<dbReference type="InterPro" id="IPR035930">
    <property type="entry name" value="FomD-like_sf"/>
</dbReference>
<dbReference type="InterPro" id="IPR050212">
    <property type="entry name" value="Ntdp-like"/>
</dbReference>
<evidence type="ECO:0000313" key="3">
    <source>
        <dbReference type="EMBL" id="CAA9559575.1"/>
    </source>
</evidence>
<dbReference type="AlphaFoldDB" id="A0A6J4UVN2"/>
<feature type="domain" description="DUF402" evidence="2">
    <location>
        <begin position="78"/>
        <end position="183"/>
    </location>
</feature>
<dbReference type="GO" id="GO:0016787">
    <property type="term" value="F:hydrolase activity"/>
    <property type="evidence" value="ECO:0007669"/>
    <property type="project" value="UniProtKB-KW"/>
</dbReference>
<dbReference type="SUPFAM" id="SSF159234">
    <property type="entry name" value="FomD-like"/>
    <property type="match status" value="1"/>
</dbReference>
<organism evidence="3">
    <name type="scientific">uncultured Thermomicrobiales bacterium</name>
    <dbReference type="NCBI Taxonomy" id="1645740"/>
    <lineage>
        <taxon>Bacteria</taxon>
        <taxon>Pseudomonadati</taxon>
        <taxon>Thermomicrobiota</taxon>
        <taxon>Thermomicrobia</taxon>
        <taxon>Thermomicrobiales</taxon>
        <taxon>environmental samples</taxon>
    </lineage>
</organism>
<sequence length="211" mass="24055">MSQSERDPTVHPVPTCGPPAPGTAPARLYYRKEKLRGACWEYPIVGGWRVTGNGAERRYVLHHRFAFYRPRTVEVHTHDGTHLLERTAAHQWFFPDRWFSLLRFVTGDDQTVGYYVNFSLPLGELRRGYYRDLDLELDLWLHPDGTVVELDRDEFEDEIANRRMEPEWVEAVNRGCAAVIEAAGQTVASFGPDLDLGRDPGSGLPAFILTV</sequence>
<dbReference type="EMBL" id="CADCWH010000246">
    <property type="protein sequence ID" value="CAA9559575.1"/>
    <property type="molecule type" value="Genomic_DNA"/>
</dbReference>
<accession>A0A6J4UVN2</accession>